<dbReference type="RefSeq" id="WP_015332739.1">
    <property type="nucleotide sequence ID" value="NC_020054.1"/>
</dbReference>
<keyword evidence="4" id="KW-1185">Reference proteome</keyword>
<dbReference type="KEGG" id="fae:FAES_3633"/>
<dbReference type="SUPFAM" id="SSF55166">
    <property type="entry name" value="Hedgehog/DD-peptidase"/>
    <property type="match status" value="1"/>
</dbReference>
<feature type="domain" description="Peptidase M15A C-terminal" evidence="2">
    <location>
        <begin position="66"/>
        <end position="139"/>
    </location>
</feature>
<proteinExistence type="predicted"/>
<dbReference type="Gene3D" id="3.30.1380.10">
    <property type="match status" value="1"/>
</dbReference>
<dbReference type="OrthoDB" id="5242612at2"/>
<name>I0KBY7_9BACT</name>
<protein>
    <recommendedName>
        <fullName evidence="2">Peptidase M15A C-terminal domain-containing protein</fullName>
    </recommendedName>
</protein>
<evidence type="ECO:0000259" key="2">
    <source>
        <dbReference type="Pfam" id="PF08291"/>
    </source>
</evidence>
<dbReference type="InterPro" id="IPR009045">
    <property type="entry name" value="Zn_M74/Hedgehog-like"/>
</dbReference>
<gene>
    <name evidence="3" type="ORF">FAES_3633</name>
</gene>
<dbReference type="InterPro" id="IPR013230">
    <property type="entry name" value="Peptidase_M15A_C"/>
</dbReference>
<reference evidence="3 4" key="1">
    <citation type="journal article" date="2012" name="J. Bacteriol.">
        <title>Genome Sequence of Fibrella aestuarina BUZ 2T, a Filamentous Marine Bacterium.</title>
        <authorList>
            <person name="Filippini M."/>
            <person name="Qi W."/>
            <person name="Blom J."/>
            <person name="Goesmann A."/>
            <person name="Smits T.H."/>
            <person name="Bagheri H.C."/>
        </authorList>
    </citation>
    <scope>NUCLEOTIDE SEQUENCE [LARGE SCALE GENOMIC DNA]</scope>
    <source>
        <strain evidence="4">BUZ 2T</strain>
    </source>
</reference>
<evidence type="ECO:0000313" key="3">
    <source>
        <dbReference type="EMBL" id="CCH01640.1"/>
    </source>
</evidence>
<dbReference type="Proteomes" id="UP000011058">
    <property type="component" value="Chromosome"/>
</dbReference>
<evidence type="ECO:0000313" key="4">
    <source>
        <dbReference type="Proteomes" id="UP000011058"/>
    </source>
</evidence>
<dbReference type="eggNOG" id="COG3108">
    <property type="taxonomic scope" value="Bacteria"/>
</dbReference>
<feature type="region of interest" description="Disordered" evidence="1">
    <location>
        <begin position="1"/>
        <end position="24"/>
    </location>
</feature>
<dbReference type="AlphaFoldDB" id="I0KBY7"/>
<dbReference type="EMBL" id="HE796683">
    <property type="protein sequence ID" value="CCH01640.1"/>
    <property type="molecule type" value="Genomic_DNA"/>
</dbReference>
<organism evidence="3 4">
    <name type="scientific">Fibrella aestuarina BUZ 2</name>
    <dbReference type="NCBI Taxonomy" id="1166018"/>
    <lineage>
        <taxon>Bacteria</taxon>
        <taxon>Pseudomonadati</taxon>
        <taxon>Bacteroidota</taxon>
        <taxon>Cytophagia</taxon>
        <taxon>Cytophagales</taxon>
        <taxon>Spirosomataceae</taxon>
        <taxon>Fibrella</taxon>
    </lineage>
</organism>
<dbReference type="HOGENOM" id="CLU_124897_0_0_10"/>
<accession>I0KBY7</accession>
<dbReference type="Pfam" id="PF08291">
    <property type="entry name" value="Peptidase_M15_3"/>
    <property type="match status" value="1"/>
</dbReference>
<sequence>MSPQTASTEPLAPKPAMAQPPAPDDLGPWCTYERAIHSDTAKSLGIPNVPNAAQLANMQVLYNRIYGPLCDHYGFKLPISSFFRSPALNRSIKGASRTSAHMLGQAVDIDCDGLPQLSNDALLAYIRANFIFDQLILEYPDKNGKPSWVHVSYRANGINRKQVLRARKTLVKQGKKLVETTVYDPI</sequence>
<evidence type="ECO:0000256" key="1">
    <source>
        <dbReference type="SAM" id="MobiDB-lite"/>
    </source>
</evidence>
<dbReference type="STRING" id="1166018.FAES_3633"/>